<evidence type="ECO:0000256" key="2">
    <source>
        <dbReference type="ARBA" id="ARBA00010157"/>
    </source>
</evidence>
<proteinExistence type="inferred from homology"/>
<dbReference type="AlphaFoldDB" id="X8CI83"/>
<evidence type="ECO:0000256" key="5">
    <source>
        <dbReference type="ARBA" id="ARBA00022989"/>
    </source>
</evidence>
<comment type="caution">
    <text evidence="10">The sequence shown here is derived from an EMBL/GenBank/DDBJ whole genome shotgun (WGS) entry which is preliminary data.</text>
</comment>
<evidence type="ECO:0000256" key="7">
    <source>
        <dbReference type="SAM" id="MobiDB-lite"/>
    </source>
</evidence>
<sequence length="172" mass="19478">MSGGHAERPLAARMLRRLAVPIVLGWLVFAVVVSVFVPRLDLVERQNSVGLLPKDAPSLIAMKRMGKVFHEFDSDSVAMVVLVGDKPLGDEARRFYDDLVRRLERDTAHVEKVQNYWGNWSRRAASRAPIVRPLTCSSTSPATKAPRGRMSRCTQSSRSWRTLIRRRVSKHM</sequence>
<organism evidence="10 11">
    <name type="scientific">Mycobacterium intracellulare 1956</name>
    <dbReference type="NCBI Taxonomy" id="1299331"/>
    <lineage>
        <taxon>Bacteria</taxon>
        <taxon>Bacillati</taxon>
        <taxon>Actinomycetota</taxon>
        <taxon>Actinomycetes</taxon>
        <taxon>Mycobacteriales</taxon>
        <taxon>Mycobacteriaceae</taxon>
        <taxon>Mycobacterium</taxon>
        <taxon>Mycobacterium avium complex (MAC)</taxon>
    </lineage>
</organism>
<evidence type="ECO:0000256" key="3">
    <source>
        <dbReference type="ARBA" id="ARBA00022475"/>
    </source>
</evidence>
<dbReference type="Proteomes" id="UP000020825">
    <property type="component" value="Unassembled WGS sequence"/>
</dbReference>
<dbReference type="EMBL" id="JAOG01000002">
    <property type="protein sequence ID" value="EUA55769.1"/>
    <property type="molecule type" value="Genomic_DNA"/>
</dbReference>
<evidence type="ECO:0000313" key="10">
    <source>
        <dbReference type="EMBL" id="EUA55769.1"/>
    </source>
</evidence>
<dbReference type="PANTHER" id="PTHR33406:SF6">
    <property type="entry name" value="MEMBRANE PROTEIN YDGH-RELATED"/>
    <property type="match status" value="1"/>
</dbReference>
<dbReference type="GO" id="GO:0005886">
    <property type="term" value="C:plasma membrane"/>
    <property type="evidence" value="ECO:0007669"/>
    <property type="project" value="UniProtKB-SubCell"/>
</dbReference>
<feature type="domain" description="Membrane transport protein MMPL" evidence="9">
    <location>
        <begin position="51"/>
        <end position="121"/>
    </location>
</feature>
<evidence type="ECO:0000256" key="4">
    <source>
        <dbReference type="ARBA" id="ARBA00022692"/>
    </source>
</evidence>
<keyword evidence="3" id="KW-1003">Cell membrane</keyword>
<evidence type="ECO:0000256" key="6">
    <source>
        <dbReference type="ARBA" id="ARBA00023136"/>
    </source>
</evidence>
<evidence type="ECO:0000313" key="11">
    <source>
        <dbReference type="Proteomes" id="UP000020825"/>
    </source>
</evidence>
<comment type="subcellular location">
    <subcellularLocation>
        <location evidence="1">Cell membrane</location>
        <topology evidence="1">Multi-pass membrane protein</topology>
    </subcellularLocation>
</comment>
<dbReference type="PANTHER" id="PTHR33406">
    <property type="entry name" value="MEMBRANE PROTEIN MJ1562-RELATED"/>
    <property type="match status" value="1"/>
</dbReference>
<name>X8CI83_MYCIT</name>
<reference evidence="10 11" key="1">
    <citation type="submission" date="2013-12" db="EMBL/GenBank/DDBJ databases">
        <authorList>
            <person name="Zelazny A."/>
            <person name="Olivier K."/>
            <person name="Holland S."/>
            <person name="Lenaerts A."/>
            <person name="Ordway D."/>
            <person name="DeGroote M.A."/>
            <person name="Parker T."/>
            <person name="Sizemore C."/>
            <person name="Tallon L.J."/>
            <person name="Sadzewicz L.K."/>
            <person name="Sengamalay N."/>
            <person name="Fraser C.M."/>
            <person name="Hine E."/>
            <person name="Shefchek K.A."/>
            <person name="Das S.P."/>
            <person name="Tettelin H."/>
        </authorList>
    </citation>
    <scope>NUCLEOTIDE SEQUENCE [LARGE SCALE GENOMIC DNA]</scope>
    <source>
        <strain evidence="10 11">1956</strain>
    </source>
</reference>
<gene>
    <name evidence="10" type="ORF">I550_3926</name>
</gene>
<feature type="transmembrane region" description="Helical" evidence="8">
    <location>
        <begin position="18"/>
        <end position="37"/>
    </location>
</feature>
<dbReference type="Pfam" id="PF03176">
    <property type="entry name" value="MMPL"/>
    <property type="match status" value="1"/>
</dbReference>
<dbReference type="InterPro" id="IPR050545">
    <property type="entry name" value="Mycobact_MmpL"/>
</dbReference>
<keyword evidence="4 8" id="KW-0812">Transmembrane</keyword>
<evidence type="ECO:0000259" key="9">
    <source>
        <dbReference type="Pfam" id="PF03176"/>
    </source>
</evidence>
<dbReference type="PATRIC" id="fig|1299331.3.peg.3833"/>
<keyword evidence="6 8" id="KW-0472">Membrane</keyword>
<feature type="region of interest" description="Disordered" evidence="7">
    <location>
        <begin position="136"/>
        <end position="156"/>
    </location>
</feature>
<evidence type="ECO:0000256" key="8">
    <source>
        <dbReference type="SAM" id="Phobius"/>
    </source>
</evidence>
<dbReference type="InterPro" id="IPR004869">
    <property type="entry name" value="MMPL_dom"/>
</dbReference>
<evidence type="ECO:0000256" key="1">
    <source>
        <dbReference type="ARBA" id="ARBA00004651"/>
    </source>
</evidence>
<comment type="similarity">
    <text evidence="2">Belongs to the resistance-nodulation-cell division (RND) (TC 2.A.6) family. MmpL subfamily.</text>
</comment>
<protein>
    <submittedName>
        <fullName evidence="10">MMPL family protein</fullName>
    </submittedName>
</protein>
<accession>X8CI83</accession>
<keyword evidence="5 8" id="KW-1133">Transmembrane helix</keyword>